<proteinExistence type="predicted"/>
<keyword evidence="1" id="KW-0436">Ligase</keyword>
<evidence type="ECO:0000313" key="2">
    <source>
        <dbReference type="Proteomes" id="UP001232156"/>
    </source>
</evidence>
<accession>A0ABU1D2K0</accession>
<dbReference type="RefSeq" id="WP_347286253.1">
    <property type="nucleotide sequence ID" value="NZ_JAUZQE010000002.1"/>
</dbReference>
<comment type="caution">
    <text evidence="1">The sequence shown here is derived from an EMBL/GenBank/DDBJ whole genome shotgun (WGS) entry which is preliminary data.</text>
</comment>
<dbReference type="GO" id="GO:0016874">
    <property type="term" value="F:ligase activity"/>
    <property type="evidence" value="ECO:0007669"/>
    <property type="project" value="UniProtKB-KW"/>
</dbReference>
<gene>
    <name evidence="1" type="ORF">Q8947_01300</name>
</gene>
<reference evidence="1 2" key="1">
    <citation type="submission" date="2023-08" db="EMBL/GenBank/DDBJ databases">
        <title>Alcaligenaceae gen. nov., a novel taxon isolated from the sludge of Yixing Pesticide Factory.</title>
        <authorList>
            <person name="Ruan L."/>
        </authorList>
    </citation>
    <scope>NUCLEOTIDE SEQUENCE [LARGE SCALE GENOMIC DNA]</scope>
    <source>
        <strain evidence="1 2">LG-2</strain>
    </source>
</reference>
<dbReference type="Proteomes" id="UP001232156">
    <property type="component" value="Unassembled WGS sequence"/>
</dbReference>
<keyword evidence="2" id="KW-1185">Reference proteome</keyword>
<protein>
    <submittedName>
        <fullName evidence="1">RNA ligase family protein</fullName>
    </submittedName>
</protein>
<sequence length="154" mass="17495">MSAQIIAAHYHPDKQPEIRAGKLAMPDFFRFPSTTQLAWLTKDGIPSDDKMFSPAEAQALLSSDGVDEEMHGGLSTVPRVSIDRTTLAAPKQLVMDTHSRYRAVQPLEGVVVRRESIDWCEARAKLVHPDFVQAIDTHWRKRTIEWNRADWTQT</sequence>
<name>A0ABU1D2K0_9BURK</name>
<organism evidence="1 2">
    <name type="scientific">Yanghanlia caeni</name>
    <dbReference type="NCBI Taxonomy" id="3064283"/>
    <lineage>
        <taxon>Bacteria</taxon>
        <taxon>Pseudomonadati</taxon>
        <taxon>Pseudomonadota</taxon>
        <taxon>Betaproteobacteria</taxon>
        <taxon>Burkholderiales</taxon>
        <taxon>Alcaligenaceae</taxon>
        <taxon>Yanghanlia</taxon>
    </lineage>
</organism>
<evidence type="ECO:0000313" key="1">
    <source>
        <dbReference type="EMBL" id="MDR4124620.1"/>
    </source>
</evidence>
<dbReference type="EMBL" id="JAUZQE010000002">
    <property type="protein sequence ID" value="MDR4124620.1"/>
    <property type="molecule type" value="Genomic_DNA"/>
</dbReference>